<dbReference type="SUPFAM" id="SSF48317">
    <property type="entry name" value="Acid phosphatase/Vanadium-dependent haloperoxidase"/>
    <property type="match status" value="1"/>
</dbReference>
<dbReference type="EMBL" id="AP023415">
    <property type="protein sequence ID" value="BCK77886.1"/>
    <property type="molecule type" value="Genomic_DNA"/>
</dbReference>
<protein>
    <submittedName>
        <fullName evidence="2">Inositol phosphorylceramide synthase</fullName>
    </submittedName>
</protein>
<evidence type="ECO:0000313" key="2">
    <source>
        <dbReference type="EMBL" id="BCK77886.1"/>
    </source>
</evidence>
<reference evidence="2" key="1">
    <citation type="submission" date="2020-09" db="EMBL/GenBank/DDBJ databases">
        <title>New species isolated from human feces.</title>
        <authorList>
            <person name="Kitahara M."/>
            <person name="Shigeno Y."/>
            <person name="Shime M."/>
            <person name="Matsumoto Y."/>
            <person name="Nakamura S."/>
            <person name="Motooka D."/>
            <person name="Fukuoka S."/>
            <person name="Nishikawa H."/>
            <person name="Benno Y."/>
        </authorList>
    </citation>
    <scope>NUCLEOTIDE SEQUENCE</scope>
    <source>
        <strain evidence="2">MM35</strain>
    </source>
</reference>
<feature type="transmembrane region" description="Helical" evidence="1">
    <location>
        <begin position="12"/>
        <end position="30"/>
    </location>
</feature>
<feature type="transmembrane region" description="Helical" evidence="1">
    <location>
        <begin position="160"/>
        <end position="178"/>
    </location>
</feature>
<gene>
    <name evidence="2" type="ORF">MM35RIKEN_00780</name>
</gene>
<evidence type="ECO:0000313" key="3">
    <source>
        <dbReference type="Proteomes" id="UP000681343"/>
    </source>
</evidence>
<name>A0A810PVX9_9FIRM</name>
<feature type="transmembrane region" description="Helical" evidence="1">
    <location>
        <begin position="184"/>
        <end position="205"/>
    </location>
</feature>
<dbReference type="RefSeq" id="WP_212818316.1">
    <property type="nucleotide sequence ID" value="NZ_AP023415.1"/>
</dbReference>
<proteinExistence type="predicted"/>
<keyword evidence="1" id="KW-0812">Transmembrane</keyword>
<keyword evidence="3" id="KW-1185">Reference proteome</keyword>
<evidence type="ECO:0000256" key="1">
    <source>
        <dbReference type="SAM" id="Phobius"/>
    </source>
</evidence>
<dbReference type="InterPro" id="IPR036938">
    <property type="entry name" value="PAP2/HPO_sf"/>
</dbReference>
<organism evidence="2 3">
    <name type="scientific">Vescimonas fastidiosa</name>
    <dbReference type="NCBI Taxonomy" id="2714353"/>
    <lineage>
        <taxon>Bacteria</taxon>
        <taxon>Bacillati</taxon>
        <taxon>Bacillota</taxon>
        <taxon>Clostridia</taxon>
        <taxon>Eubacteriales</taxon>
        <taxon>Oscillospiraceae</taxon>
        <taxon>Vescimonas</taxon>
    </lineage>
</organism>
<feature type="transmembrane region" description="Helical" evidence="1">
    <location>
        <begin position="56"/>
        <end position="75"/>
    </location>
</feature>
<feature type="transmembrane region" description="Helical" evidence="1">
    <location>
        <begin position="135"/>
        <end position="153"/>
    </location>
</feature>
<feature type="transmembrane region" description="Helical" evidence="1">
    <location>
        <begin position="84"/>
        <end position="103"/>
    </location>
</feature>
<dbReference type="KEGG" id="vfa:MM35RIKEN_00780"/>
<sequence>MQKIKHFIKTHPHMWWGLYLPVYLILYFVVEHVVTDNYWPTQTVIDNYIPFCEYFVIPYDSWGILLFILGVFFIVKDPESFRRYMWFIAIAYTTATLFCFLVPNGQDLRPAELPRQNICTWILQMTWAADNNANVFPSVHVLGVVAAIAAMWHSPKLKRVWQIAGTVWFVIIAASTLLVKQHAFIDLAAALVWGAVVYVIVYVIIGHKRDKMGLRCGAEDPGREDGHDHSPDPRI</sequence>
<dbReference type="AlphaFoldDB" id="A0A810PVX9"/>
<keyword evidence="1" id="KW-1133">Transmembrane helix</keyword>
<keyword evidence="1" id="KW-0472">Membrane</keyword>
<accession>A0A810PVX9</accession>
<dbReference type="Proteomes" id="UP000681343">
    <property type="component" value="Chromosome"/>
</dbReference>